<dbReference type="OrthoDB" id="5569524at2"/>
<keyword evidence="1" id="KW-0175">Coiled coil</keyword>
<dbReference type="AlphaFoldDB" id="A0A4Q7ZA51"/>
<gene>
    <name evidence="4" type="ORF">EV700_1337</name>
</gene>
<evidence type="ECO:0000256" key="2">
    <source>
        <dbReference type="SAM" id="MobiDB-lite"/>
    </source>
</evidence>
<feature type="signal peptide" evidence="3">
    <location>
        <begin position="1"/>
        <end position="23"/>
    </location>
</feature>
<organism evidence="4 5">
    <name type="scientific">Fluviicoccus keumensis</name>
    <dbReference type="NCBI Taxonomy" id="1435465"/>
    <lineage>
        <taxon>Bacteria</taxon>
        <taxon>Pseudomonadati</taxon>
        <taxon>Pseudomonadota</taxon>
        <taxon>Gammaproteobacteria</taxon>
        <taxon>Moraxellales</taxon>
        <taxon>Moraxellaceae</taxon>
        <taxon>Fluviicoccus</taxon>
    </lineage>
</organism>
<keyword evidence="3" id="KW-0732">Signal</keyword>
<feature type="region of interest" description="Disordered" evidence="2">
    <location>
        <begin position="204"/>
        <end position="231"/>
    </location>
</feature>
<feature type="coiled-coil region" evidence="1">
    <location>
        <begin position="28"/>
        <end position="62"/>
    </location>
</feature>
<name>A0A4Q7ZA51_9GAMM</name>
<evidence type="ECO:0000313" key="5">
    <source>
        <dbReference type="Proteomes" id="UP000292423"/>
    </source>
</evidence>
<comment type="caution">
    <text evidence="4">The sequence shown here is derived from an EMBL/GenBank/DDBJ whole genome shotgun (WGS) entry which is preliminary data.</text>
</comment>
<keyword evidence="5" id="KW-1185">Reference proteome</keyword>
<evidence type="ECO:0000256" key="3">
    <source>
        <dbReference type="SAM" id="SignalP"/>
    </source>
</evidence>
<protein>
    <submittedName>
        <fullName evidence="4">Uncharacterized protein</fullName>
    </submittedName>
</protein>
<sequence length="231" mass="25378">MKTARLILWVALATAGLSRPALAADPAADRLRDQVRQAVLEKRQLEDENFQLKAQLAAAQTEAAKAPKAAPAPKTSPEVLKLRETTREQNDRFVALQAELEGVRAELAQARSELAQTGVALKELQAVRLQQAGMLQSGTAREKICLDANGKLADLTAEVLGRYRQQDFWEALREHETVTGLYQVTLENLVQDYRHRMQDATLPPVPDAAPAPAEAINPASAIRHLRRPSQG</sequence>
<dbReference type="RefSeq" id="WP_130412024.1">
    <property type="nucleotide sequence ID" value="NZ_SHKX01000011.1"/>
</dbReference>
<evidence type="ECO:0000313" key="4">
    <source>
        <dbReference type="EMBL" id="RZU46951.1"/>
    </source>
</evidence>
<dbReference type="EMBL" id="SHKX01000011">
    <property type="protein sequence ID" value="RZU46951.1"/>
    <property type="molecule type" value="Genomic_DNA"/>
</dbReference>
<reference evidence="4 5" key="1">
    <citation type="submission" date="2019-02" db="EMBL/GenBank/DDBJ databases">
        <title>Genomic Encyclopedia of Type Strains, Phase IV (KMG-IV): sequencing the most valuable type-strain genomes for metagenomic binning, comparative biology and taxonomic classification.</title>
        <authorList>
            <person name="Goeker M."/>
        </authorList>
    </citation>
    <scope>NUCLEOTIDE SEQUENCE [LARGE SCALE GENOMIC DNA]</scope>
    <source>
        <strain evidence="4 5">DSM 105135</strain>
    </source>
</reference>
<feature type="chain" id="PRO_5020326044" evidence="3">
    <location>
        <begin position="24"/>
        <end position="231"/>
    </location>
</feature>
<dbReference type="Proteomes" id="UP000292423">
    <property type="component" value="Unassembled WGS sequence"/>
</dbReference>
<feature type="compositionally biased region" description="Low complexity" evidence="2">
    <location>
        <begin position="210"/>
        <end position="221"/>
    </location>
</feature>
<evidence type="ECO:0000256" key="1">
    <source>
        <dbReference type="SAM" id="Coils"/>
    </source>
</evidence>
<proteinExistence type="predicted"/>
<accession>A0A4Q7ZA51</accession>
<feature type="coiled-coil region" evidence="1">
    <location>
        <begin position="93"/>
        <end position="127"/>
    </location>
</feature>